<accession>A0A1L9VLW4</accession>
<dbReference type="STRING" id="1160497.A0A1L9VLW4"/>
<feature type="region of interest" description="Disordered" evidence="1">
    <location>
        <begin position="81"/>
        <end position="109"/>
    </location>
</feature>
<organism evidence="3 4">
    <name type="scientific">Aspergillus glaucus CBS 516.65</name>
    <dbReference type="NCBI Taxonomy" id="1160497"/>
    <lineage>
        <taxon>Eukaryota</taxon>
        <taxon>Fungi</taxon>
        <taxon>Dikarya</taxon>
        <taxon>Ascomycota</taxon>
        <taxon>Pezizomycotina</taxon>
        <taxon>Eurotiomycetes</taxon>
        <taxon>Eurotiomycetidae</taxon>
        <taxon>Eurotiales</taxon>
        <taxon>Aspergillaceae</taxon>
        <taxon>Aspergillus</taxon>
        <taxon>Aspergillus subgen. Aspergillus</taxon>
    </lineage>
</organism>
<evidence type="ECO:0000256" key="1">
    <source>
        <dbReference type="SAM" id="MobiDB-lite"/>
    </source>
</evidence>
<name>A0A1L9VLW4_ASPGL</name>
<dbReference type="RefSeq" id="XP_022401560.1">
    <property type="nucleotide sequence ID" value="XM_022541945.1"/>
</dbReference>
<evidence type="ECO:0000313" key="3">
    <source>
        <dbReference type="EMBL" id="OJJ84862.1"/>
    </source>
</evidence>
<sequence length="238" mass="27087">MEWLPVAARKQSLLGRSLLNRTRPFLSSQTSRPHYAFPPSSRRINSRERTTEADIDGNEEPRQAYPLSGYYHDILVTKSPYHRQAPTSRPVPTKPEKSTPASTVEPQSPKDKMSIVFGSRLQTPGRSSRYDAGNVPPESMWKTINGVAIPPRPSEPDNCCMSGCAHCVWDDYRDDMEEWANRLEHAKARGVPKTPDMREANWPVEDQKEDIFAGIPVGIREFMRTEKKLKKKHQEATT</sequence>
<evidence type="ECO:0000313" key="4">
    <source>
        <dbReference type="Proteomes" id="UP000184300"/>
    </source>
</evidence>
<dbReference type="OrthoDB" id="10064411at2759"/>
<proteinExistence type="predicted"/>
<dbReference type="AlphaFoldDB" id="A0A1L9VLW4"/>
<dbReference type="VEuPathDB" id="FungiDB:ASPGLDRAFT_1479068"/>
<feature type="region of interest" description="Disordered" evidence="1">
    <location>
        <begin position="24"/>
        <end position="64"/>
    </location>
</feature>
<keyword evidence="4" id="KW-1185">Reference proteome</keyword>
<dbReference type="PANTHER" id="PTHR21193:SF3">
    <property type="entry name" value="OXIDOREDUCTASE-LIKE DOMAIN-CONTAINING PROTEIN 1"/>
    <property type="match status" value="1"/>
</dbReference>
<dbReference type="InterPro" id="IPR019180">
    <property type="entry name" value="Oxidoreductase-like_N"/>
</dbReference>
<dbReference type="Proteomes" id="UP000184300">
    <property type="component" value="Unassembled WGS sequence"/>
</dbReference>
<dbReference type="GeneID" id="34458206"/>
<gene>
    <name evidence="3" type="ORF">ASPGLDRAFT_1479068</name>
</gene>
<reference evidence="4" key="1">
    <citation type="journal article" date="2017" name="Genome Biol.">
        <title>Comparative genomics reveals high biological diversity and specific adaptations in the industrially and medically important fungal genus Aspergillus.</title>
        <authorList>
            <person name="de Vries R.P."/>
            <person name="Riley R."/>
            <person name="Wiebenga A."/>
            <person name="Aguilar-Osorio G."/>
            <person name="Amillis S."/>
            <person name="Uchima C.A."/>
            <person name="Anderluh G."/>
            <person name="Asadollahi M."/>
            <person name="Askin M."/>
            <person name="Barry K."/>
            <person name="Battaglia E."/>
            <person name="Bayram O."/>
            <person name="Benocci T."/>
            <person name="Braus-Stromeyer S.A."/>
            <person name="Caldana C."/>
            <person name="Canovas D."/>
            <person name="Cerqueira G.C."/>
            <person name="Chen F."/>
            <person name="Chen W."/>
            <person name="Choi C."/>
            <person name="Clum A."/>
            <person name="Dos Santos R.A."/>
            <person name="Damasio A.R."/>
            <person name="Diallinas G."/>
            <person name="Emri T."/>
            <person name="Fekete E."/>
            <person name="Flipphi M."/>
            <person name="Freyberg S."/>
            <person name="Gallo A."/>
            <person name="Gournas C."/>
            <person name="Habgood R."/>
            <person name="Hainaut M."/>
            <person name="Harispe M.L."/>
            <person name="Henrissat B."/>
            <person name="Hilden K.S."/>
            <person name="Hope R."/>
            <person name="Hossain A."/>
            <person name="Karabika E."/>
            <person name="Karaffa L."/>
            <person name="Karanyi Z."/>
            <person name="Krasevec N."/>
            <person name="Kuo A."/>
            <person name="Kusch H."/>
            <person name="LaButti K."/>
            <person name="Lagendijk E.L."/>
            <person name="Lapidus A."/>
            <person name="Levasseur A."/>
            <person name="Lindquist E."/>
            <person name="Lipzen A."/>
            <person name="Logrieco A.F."/>
            <person name="MacCabe A."/>
            <person name="Maekelae M.R."/>
            <person name="Malavazi I."/>
            <person name="Melin P."/>
            <person name="Meyer V."/>
            <person name="Mielnichuk N."/>
            <person name="Miskei M."/>
            <person name="Molnar A.P."/>
            <person name="Mule G."/>
            <person name="Ngan C.Y."/>
            <person name="Orejas M."/>
            <person name="Orosz E."/>
            <person name="Ouedraogo J.P."/>
            <person name="Overkamp K.M."/>
            <person name="Park H.-S."/>
            <person name="Perrone G."/>
            <person name="Piumi F."/>
            <person name="Punt P.J."/>
            <person name="Ram A.F."/>
            <person name="Ramon A."/>
            <person name="Rauscher S."/>
            <person name="Record E."/>
            <person name="Riano-Pachon D.M."/>
            <person name="Robert V."/>
            <person name="Roehrig J."/>
            <person name="Ruller R."/>
            <person name="Salamov A."/>
            <person name="Salih N.S."/>
            <person name="Samson R.A."/>
            <person name="Sandor E."/>
            <person name="Sanguinetti M."/>
            <person name="Schuetze T."/>
            <person name="Sepcic K."/>
            <person name="Shelest E."/>
            <person name="Sherlock G."/>
            <person name="Sophianopoulou V."/>
            <person name="Squina F.M."/>
            <person name="Sun H."/>
            <person name="Susca A."/>
            <person name="Todd R.B."/>
            <person name="Tsang A."/>
            <person name="Unkles S.E."/>
            <person name="van de Wiele N."/>
            <person name="van Rossen-Uffink D."/>
            <person name="Oliveira J.V."/>
            <person name="Vesth T.C."/>
            <person name="Visser J."/>
            <person name="Yu J.-H."/>
            <person name="Zhou M."/>
            <person name="Andersen M.R."/>
            <person name="Archer D.B."/>
            <person name="Baker S.E."/>
            <person name="Benoit I."/>
            <person name="Brakhage A.A."/>
            <person name="Braus G.H."/>
            <person name="Fischer R."/>
            <person name="Frisvad J.C."/>
            <person name="Goldman G.H."/>
            <person name="Houbraken J."/>
            <person name="Oakley B."/>
            <person name="Pocsi I."/>
            <person name="Scazzocchio C."/>
            <person name="Seiboth B."/>
            <person name="vanKuyk P.A."/>
            <person name="Wortman J."/>
            <person name="Dyer P.S."/>
            <person name="Grigoriev I.V."/>
        </authorList>
    </citation>
    <scope>NUCLEOTIDE SEQUENCE [LARGE SCALE GENOMIC DNA]</scope>
    <source>
        <strain evidence="4">CBS 516.65</strain>
    </source>
</reference>
<dbReference type="GO" id="GO:0005739">
    <property type="term" value="C:mitochondrion"/>
    <property type="evidence" value="ECO:0007669"/>
    <property type="project" value="TreeGrafter"/>
</dbReference>
<dbReference type="InterPro" id="IPR039251">
    <property type="entry name" value="OXLD1"/>
</dbReference>
<dbReference type="EMBL" id="KV878896">
    <property type="protein sequence ID" value="OJJ84862.1"/>
    <property type="molecule type" value="Genomic_DNA"/>
</dbReference>
<protein>
    <recommendedName>
        <fullName evidence="2">Oxidoreductase-like domain-containing protein</fullName>
    </recommendedName>
</protein>
<dbReference type="Pfam" id="PF09791">
    <property type="entry name" value="Oxidored-like"/>
    <property type="match status" value="1"/>
</dbReference>
<feature type="domain" description="Oxidoreductase-like" evidence="2">
    <location>
        <begin position="143"/>
        <end position="187"/>
    </location>
</feature>
<dbReference type="PANTHER" id="PTHR21193">
    <property type="entry name" value="OXIDOREDUCTASE-LIKE DOMAIN-CONTAINING PROTEIN 1"/>
    <property type="match status" value="1"/>
</dbReference>
<evidence type="ECO:0000259" key="2">
    <source>
        <dbReference type="Pfam" id="PF09791"/>
    </source>
</evidence>